<reference evidence="2 3" key="1">
    <citation type="journal article" date="2016" name="Nat. Commun.">
        <title>Thousands of microbial genomes shed light on interconnected biogeochemical processes in an aquifer system.</title>
        <authorList>
            <person name="Anantharaman K."/>
            <person name="Brown C.T."/>
            <person name="Hug L.A."/>
            <person name="Sharon I."/>
            <person name="Castelle C.J."/>
            <person name="Probst A.J."/>
            <person name="Thomas B.C."/>
            <person name="Singh A."/>
            <person name="Wilkins M.J."/>
            <person name="Karaoz U."/>
            <person name="Brodie E.L."/>
            <person name="Williams K.H."/>
            <person name="Hubbard S.S."/>
            <person name="Banfield J.F."/>
        </authorList>
    </citation>
    <scope>NUCLEOTIDE SEQUENCE [LARGE SCALE GENOMIC DNA]</scope>
</reference>
<protein>
    <submittedName>
        <fullName evidence="2">Uncharacterized protein</fullName>
    </submittedName>
</protein>
<name>A0A1G1WN13_9BACT</name>
<dbReference type="EMBL" id="MHCZ01000042">
    <property type="protein sequence ID" value="OGY29074.1"/>
    <property type="molecule type" value="Genomic_DNA"/>
</dbReference>
<comment type="caution">
    <text evidence="2">The sequence shown here is derived from an EMBL/GenBank/DDBJ whole genome shotgun (WGS) entry which is preliminary data.</text>
</comment>
<feature type="transmembrane region" description="Helical" evidence="1">
    <location>
        <begin position="42"/>
        <end position="68"/>
    </location>
</feature>
<sequence>MDRDAAKTLALVAGGAFLPFPLLGFGATLGISVWSFKNGDLISGVVLIPFSLFFLAFAIGTIATLISVSRQ</sequence>
<accession>A0A1G1WN13</accession>
<organism evidence="2 3">
    <name type="scientific">Candidatus Woykebacteria bacterium RIFCSPHIGHO2_12_FULL_45_10</name>
    <dbReference type="NCBI Taxonomy" id="1802603"/>
    <lineage>
        <taxon>Bacteria</taxon>
        <taxon>Candidatus Woykeibacteriota</taxon>
    </lineage>
</organism>
<keyword evidence="1" id="KW-0812">Transmembrane</keyword>
<proteinExistence type="predicted"/>
<dbReference type="AlphaFoldDB" id="A0A1G1WN13"/>
<keyword evidence="1" id="KW-0472">Membrane</keyword>
<evidence type="ECO:0000256" key="1">
    <source>
        <dbReference type="SAM" id="Phobius"/>
    </source>
</evidence>
<keyword evidence="1" id="KW-1133">Transmembrane helix</keyword>
<dbReference type="Proteomes" id="UP000178068">
    <property type="component" value="Unassembled WGS sequence"/>
</dbReference>
<gene>
    <name evidence="2" type="ORF">A3F35_02040</name>
</gene>
<evidence type="ECO:0000313" key="2">
    <source>
        <dbReference type="EMBL" id="OGY29074.1"/>
    </source>
</evidence>
<evidence type="ECO:0000313" key="3">
    <source>
        <dbReference type="Proteomes" id="UP000178068"/>
    </source>
</evidence>